<comment type="caution">
    <text evidence="1">The sequence shown here is derived from an EMBL/GenBank/DDBJ whole genome shotgun (WGS) entry which is preliminary data.</text>
</comment>
<organism evidence="1 2">
    <name type="scientific">Caballeronia novacaledonica</name>
    <dbReference type="NCBI Taxonomy" id="1544861"/>
    <lineage>
        <taxon>Bacteria</taxon>
        <taxon>Pseudomonadati</taxon>
        <taxon>Pseudomonadota</taxon>
        <taxon>Betaproteobacteria</taxon>
        <taxon>Burkholderiales</taxon>
        <taxon>Burkholderiaceae</taxon>
        <taxon>Caballeronia</taxon>
    </lineage>
</organism>
<keyword evidence="1" id="KW-0808">Transferase</keyword>
<evidence type="ECO:0000313" key="2">
    <source>
        <dbReference type="Proteomes" id="UP001055013"/>
    </source>
</evidence>
<gene>
    <name evidence="1" type="ORF">CBA19CS22_37810</name>
</gene>
<reference evidence="1" key="1">
    <citation type="submission" date="2021-09" db="EMBL/GenBank/DDBJ databases">
        <title>Isolation and characterization of 3-chlorobenzoate degrading bacteria from soils in Shizuoka.</title>
        <authorList>
            <person name="Ifat A."/>
            <person name="Ogawa N."/>
            <person name="Kimbara K."/>
            <person name="Moriuchi R."/>
            <person name="Dohra H."/>
            <person name="Shintani M."/>
        </authorList>
    </citation>
    <scope>NUCLEOTIDE SEQUENCE</scope>
    <source>
        <strain evidence="1">19CS2-2</strain>
    </source>
</reference>
<keyword evidence="2" id="KW-1185">Reference proteome</keyword>
<dbReference type="Proteomes" id="UP001055013">
    <property type="component" value="Unassembled WGS sequence"/>
</dbReference>
<proteinExistence type="predicted"/>
<sequence>MYRDEENNSGFIGRLEALRGIAALWVAVGHSVIWLSIGPVSGVWSDADKQTFGVQALIRRLITYFFNGNAAVDIFFVLSGFVLARSIYRSTRSIAGYAEYATRRLARIVPALWFSLAIICAYLAVLFPGYAVMPGASNWFNGWFVNPLNWATVVDNATFVTPWLNPNAWTLRIEVLASLLLPAVVLLMGSKGWSRTFVVLGASLVVGWIYRGDNLSLLHYLYMFVAGAVIAKHGRSYSRALSERRELIAASCVAAIVLSNALLEPHSIEGDAVIVAASVGLIWSISFGVRANVLAALDARWSAFLGRISYSFYLLHFIVLYTVANFLLHVIPAEILIRWPLFVMLAGGAVSIAIAIPFAWLSFSLIEQPFVRIGKRISAPGRTAFQVD</sequence>
<evidence type="ECO:0000313" key="1">
    <source>
        <dbReference type="EMBL" id="GJH22426.1"/>
    </source>
</evidence>
<protein>
    <submittedName>
        <fullName evidence="1">Acyltransferase</fullName>
    </submittedName>
</protein>
<keyword evidence="1" id="KW-0012">Acyltransferase</keyword>
<dbReference type="EMBL" id="BPUR01000041">
    <property type="protein sequence ID" value="GJH22426.1"/>
    <property type="molecule type" value="Genomic_DNA"/>
</dbReference>
<name>A0ACB5R5G8_9BURK</name>
<accession>A0ACB5R5G8</accession>